<dbReference type="AlphaFoldDB" id="A0A164WJZ0"/>
<dbReference type="Proteomes" id="UP000076722">
    <property type="component" value="Unassembled WGS sequence"/>
</dbReference>
<protein>
    <submittedName>
        <fullName evidence="1">Uncharacterized protein</fullName>
    </submittedName>
</protein>
<keyword evidence="2" id="KW-1185">Reference proteome</keyword>
<evidence type="ECO:0000313" key="2">
    <source>
        <dbReference type="Proteomes" id="UP000076722"/>
    </source>
</evidence>
<gene>
    <name evidence="1" type="ORF">SISNIDRAFT_494528</name>
</gene>
<reference evidence="1 2" key="1">
    <citation type="journal article" date="2016" name="Mol. Biol. Evol.">
        <title>Comparative Genomics of Early-Diverging Mushroom-Forming Fungi Provides Insights into the Origins of Lignocellulose Decay Capabilities.</title>
        <authorList>
            <person name="Nagy L.G."/>
            <person name="Riley R."/>
            <person name="Tritt A."/>
            <person name="Adam C."/>
            <person name="Daum C."/>
            <person name="Floudas D."/>
            <person name="Sun H."/>
            <person name="Yadav J.S."/>
            <person name="Pangilinan J."/>
            <person name="Larsson K.H."/>
            <person name="Matsuura K."/>
            <person name="Barry K."/>
            <person name="Labutti K."/>
            <person name="Kuo R."/>
            <person name="Ohm R.A."/>
            <person name="Bhattacharya S.S."/>
            <person name="Shirouzu T."/>
            <person name="Yoshinaga Y."/>
            <person name="Martin F.M."/>
            <person name="Grigoriev I.V."/>
            <person name="Hibbett D.S."/>
        </authorList>
    </citation>
    <scope>NUCLEOTIDE SEQUENCE [LARGE SCALE GENOMIC DNA]</scope>
    <source>
        <strain evidence="1 2">HHB9708</strain>
    </source>
</reference>
<name>A0A164WJZ0_9AGAM</name>
<evidence type="ECO:0000313" key="1">
    <source>
        <dbReference type="EMBL" id="KZS95114.1"/>
    </source>
</evidence>
<sequence length="170" mass="18862">MPIRPFSVVSSRQICMDAGDNFMDEDSGCPGRIFWVAAADHGTVENHWIETKQGCKQIESVLGQCDFVREVLNIIDYFLIGILTSEVATCQMKFRHAKNQRDDDIKHKSLAARIPRSIVGTCHLDPPPSCPLITDLTPKGLIAEDFSEPLGMAIRSDNAMLRASHGDHPD</sequence>
<dbReference type="EMBL" id="KV419402">
    <property type="protein sequence ID" value="KZS95114.1"/>
    <property type="molecule type" value="Genomic_DNA"/>
</dbReference>
<proteinExistence type="predicted"/>
<organism evidence="1 2">
    <name type="scientific">Sistotremastrum niveocremeum HHB9708</name>
    <dbReference type="NCBI Taxonomy" id="1314777"/>
    <lineage>
        <taxon>Eukaryota</taxon>
        <taxon>Fungi</taxon>
        <taxon>Dikarya</taxon>
        <taxon>Basidiomycota</taxon>
        <taxon>Agaricomycotina</taxon>
        <taxon>Agaricomycetes</taxon>
        <taxon>Sistotremastrales</taxon>
        <taxon>Sistotremastraceae</taxon>
        <taxon>Sertulicium</taxon>
        <taxon>Sertulicium niveocremeum</taxon>
    </lineage>
</organism>
<accession>A0A164WJZ0</accession>